<dbReference type="Proteomes" id="UP000325302">
    <property type="component" value="Unassembled WGS sequence"/>
</dbReference>
<dbReference type="OrthoDB" id="6088752at2"/>
<dbReference type="AlphaFoldDB" id="A0A5A9W3D8"/>
<evidence type="ECO:0000313" key="1">
    <source>
        <dbReference type="EMBL" id="KAA0875053.1"/>
    </source>
</evidence>
<dbReference type="EMBL" id="SMRS01000004">
    <property type="protein sequence ID" value="KAA0875053.1"/>
    <property type="molecule type" value="Genomic_DNA"/>
</dbReference>
<name>A0A5A9W3D8_9GAMM</name>
<reference evidence="1 2" key="1">
    <citation type="submission" date="2019-03" db="EMBL/GenBank/DDBJ databases">
        <title>Nitrincola sp. nov. isolated from an Indian soda lake.</title>
        <authorList>
            <person name="Joshi A."/>
            <person name="Thite S.V."/>
            <person name="Joseph N."/>
            <person name="Dhotre D."/>
            <person name="Moorthy M."/>
            <person name="Shouche Y.S."/>
        </authorList>
    </citation>
    <scope>NUCLEOTIDE SEQUENCE [LARGE SCALE GENOMIC DNA]</scope>
    <source>
        <strain evidence="1 2">MEB193</strain>
    </source>
</reference>
<organism evidence="1 2">
    <name type="scientific">Nitrincola tapanii</name>
    <dbReference type="NCBI Taxonomy" id="1708751"/>
    <lineage>
        <taxon>Bacteria</taxon>
        <taxon>Pseudomonadati</taxon>
        <taxon>Pseudomonadota</taxon>
        <taxon>Gammaproteobacteria</taxon>
        <taxon>Oceanospirillales</taxon>
        <taxon>Oceanospirillaceae</taxon>
        <taxon>Nitrincola</taxon>
    </lineage>
</organism>
<evidence type="ECO:0000313" key="2">
    <source>
        <dbReference type="Proteomes" id="UP000325302"/>
    </source>
</evidence>
<proteinExistence type="predicted"/>
<sequence>MPDLNAELVSTWATPWQPYPLEEADRLPANWQVWQAKGLNPNNSDPPQTWHYLCVQVQPPKQGKSQAASWYLYALAEPLAQVYVLGVFDCPEQMQLFLNWHAEKVLKVPALQPDTPCWPPWCGEAGAQQLLPYAGTYRVGFKSYRVEPVEGQPQPQLRSLTFMDRYFIQALGEAPEKEACLLLFSHFDARLRGCKMC</sequence>
<dbReference type="RefSeq" id="WP_149390633.1">
    <property type="nucleotide sequence ID" value="NZ_SMRS01000004.1"/>
</dbReference>
<protein>
    <submittedName>
        <fullName evidence="1">Uncharacterized protein</fullName>
    </submittedName>
</protein>
<accession>A0A5A9W3D8</accession>
<keyword evidence="2" id="KW-1185">Reference proteome</keyword>
<comment type="caution">
    <text evidence="1">The sequence shown here is derived from an EMBL/GenBank/DDBJ whole genome shotgun (WGS) entry which is preliminary data.</text>
</comment>
<gene>
    <name evidence="1" type="ORF">E1H14_06440</name>
</gene>